<dbReference type="GO" id="GO:0016787">
    <property type="term" value="F:hydrolase activity"/>
    <property type="evidence" value="ECO:0007669"/>
    <property type="project" value="UniProtKB-KW"/>
</dbReference>
<protein>
    <submittedName>
        <fullName evidence="1">P-loop containing nucleoside triphosphate hydrolase superfamily protein</fullName>
    </submittedName>
</protein>
<dbReference type="PANTHER" id="PTHR33477:SF2">
    <property type="entry name" value="2-PHOSPHOGLYCERATE KINASE"/>
    <property type="match status" value="1"/>
</dbReference>
<dbReference type="AlphaFoldDB" id="A0ABD1VZ62"/>
<reference evidence="2" key="1">
    <citation type="submission" date="2024-07" db="EMBL/GenBank/DDBJ databases">
        <title>Two chromosome-level genome assemblies of Korean endemic species Abeliophyllum distichum and Forsythia ovata (Oleaceae).</title>
        <authorList>
            <person name="Jang H."/>
        </authorList>
    </citation>
    <scope>NUCLEOTIDE SEQUENCE [LARGE SCALE GENOMIC DNA]</scope>
</reference>
<dbReference type="EMBL" id="JBFOLK010000001">
    <property type="protein sequence ID" value="KAL2541943.1"/>
    <property type="molecule type" value="Genomic_DNA"/>
</dbReference>
<proteinExistence type="predicted"/>
<evidence type="ECO:0000313" key="2">
    <source>
        <dbReference type="Proteomes" id="UP001604336"/>
    </source>
</evidence>
<accession>A0ABD1VZ62</accession>
<gene>
    <name evidence="1" type="ORF">Adt_02921</name>
</gene>
<name>A0ABD1VZ62_9LAMI</name>
<dbReference type="PANTHER" id="PTHR33477">
    <property type="entry name" value="P-LOOP NTPASE DOMAIN-CONTAINING PROTEIN LPA1 HOMOLOG 1"/>
    <property type="match status" value="1"/>
</dbReference>
<comment type="caution">
    <text evidence="1">The sequence shown here is derived from an EMBL/GenBank/DDBJ whole genome shotgun (WGS) entry which is preliminary data.</text>
</comment>
<keyword evidence="1" id="KW-0378">Hydrolase</keyword>
<organism evidence="1 2">
    <name type="scientific">Abeliophyllum distichum</name>
    <dbReference type="NCBI Taxonomy" id="126358"/>
    <lineage>
        <taxon>Eukaryota</taxon>
        <taxon>Viridiplantae</taxon>
        <taxon>Streptophyta</taxon>
        <taxon>Embryophyta</taxon>
        <taxon>Tracheophyta</taxon>
        <taxon>Spermatophyta</taxon>
        <taxon>Magnoliopsida</taxon>
        <taxon>eudicotyledons</taxon>
        <taxon>Gunneridae</taxon>
        <taxon>Pentapetalae</taxon>
        <taxon>asterids</taxon>
        <taxon>lamiids</taxon>
        <taxon>Lamiales</taxon>
        <taxon>Oleaceae</taxon>
        <taxon>Forsythieae</taxon>
        <taxon>Abeliophyllum</taxon>
    </lineage>
</organism>
<sequence>MLSAVETVANDLKSVDIGSSLHDNKGETVKREKSGPEPIIVPIILKMADFDHKALLEEWISTRSCEKYPIKDKDKLLSNLKTIQDYLCSFKSQGLTVVNISATTFPQTLDWLHNYLLQCIEQGTSSVSSGNCGQTEGN</sequence>
<dbReference type="Proteomes" id="UP001604336">
    <property type="component" value="Unassembled WGS sequence"/>
</dbReference>
<keyword evidence="2" id="KW-1185">Reference proteome</keyword>
<evidence type="ECO:0000313" key="1">
    <source>
        <dbReference type="EMBL" id="KAL2541943.1"/>
    </source>
</evidence>